<evidence type="ECO:0000313" key="3">
    <source>
        <dbReference type="Proteomes" id="UP000440578"/>
    </source>
</evidence>
<evidence type="ECO:0000313" key="2">
    <source>
        <dbReference type="EMBL" id="KAF0308827.1"/>
    </source>
</evidence>
<organism evidence="2 3">
    <name type="scientific">Amphibalanus amphitrite</name>
    <name type="common">Striped barnacle</name>
    <name type="synonym">Balanus amphitrite</name>
    <dbReference type="NCBI Taxonomy" id="1232801"/>
    <lineage>
        <taxon>Eukaryota</taxon>
        <taxon>Metazoa</taxon>
        <taxon>Ecdysozoa</taxon>
        <taxon>Arthropoda</taxon>
        <taxon>Crustacea</taxon>
        <taxon>Multicrustacea</taxon>
        <taxon>Cirripedia</taxon>
        <taxon>Thoracica</taxon>
        <taxon>Thoracicalcarea</taxon>
        <taxon>Balanomorpha</taxon>
        <taxon>Balanoidea</taxon>
        <taxon>Balanidae</taxon>
        <taxon>Amphibalaninae</taxon>
        <taxon>Amphibalanus</taxon>
    </lineage>
</organism>
<comment type="caution">
    <text evidence="2">The sequence shown here is derived from an EMBL/GenBank/DDBJ whole genome shotgun (WGS) entry which is preliminary data.</text>
</comment>
<accession>A0A6A4WN82</accession>
<proteinExistence type="predicted"/>
<gene>
    <name evidence="2" type="ORF">FJT64_019998</name>
</gene>
<dbReference type="Proteomes" id="UP000440578">
    <property type="component" value="Unassembled WGS sequence"/>
</dbReference>
<reference evidence="2 3" key="1">
    <citation type="submission" date="2019-07" db="EMBL/GenBank/DDBJ databases">
        <title>Draft genome assembly of a fouling barnacle, Amphibalanus amphitrite (Darwin, 1854): The first reference genome for Thecostraca.</title>
        <authorList>
            <person name="Kim W."/>
        </authorList>
    </citation>
    <scope>NUCLEOTIDE SEQUENCE [LARGE SCALE GENOMIC DNA]</scope>
    <source>
        <strain evidence="2">SNU_AA5</strain>
        <tissue evidence="2">Soma without cirri and trophi</tissue>
    </source>
</reference>
<feature type="compositionally biased region" description="Low complexity" evidence="1">
    <location>
        <begin position="141"/>
        <end position="164"/>
    </location>
</feature>
<feature type="region of interest" description="Disordered" evidence="1">
    <location>
        <begin position="1"/>
        <end position="33"/>
    </location>
</feature>
<keyword evidence="3" id="KW-1185">Reference proteome</keyword>
<name>A0A6A4WN82_AMPAM</name>
<feature type="compositionally biased region" description="Low complexity" evidence="1">
    <location>
        <begin position="82"/>
        <end position="96"/>
    </location>
</feature>
<sequence length="248" mass="25797">MEKGPSLSDDRALIGQWRPSVSPVTPRDHAPPGHLYRLRRSVPFAGRGSGVQEPQLMRDQLVSQLGREIVSAFRMVSGGSPGSSAASSRRSSTDASVQVDDEPSQCGRPLPDIIRSSLPTESAPMSARQPADRPCGRCRGRPTAAPAPGAAPGSDRGPGAGLAPPAGPAPVPAGGAEDQARPRAYTDSAAVRSVCHCLRNKERKEPTGAAEAPVAAALERLTGQVTLESCLWTGIAVHICVTLAQKLP</sequence>
<dbReference type="EMBL" id="VIIS01000460">
    <property type="protein sequence ID" value="KAF0308827.1"/>
    <property type="molecule type" value="Genomic_DNA"/>
</dbReference>
<feature type="region of interest" description="Disordered" evidence="1">
    <location>
        <begin position="75"/>
        <end position="187"/>
    </location>
</feature>
<dbReference type="AlphaFoldDB" id="A0A6A4WN82"/>
<protein>
    <submittedName>
        <fullName evidence="2">Uncharacterized protein</fullName>
    </submittedName>
</protein>
<feature type="compositionally biased region" description="Basic and acidic residues" evidence="1">
    <location>
        <begin position="1"/>
        <end position="12"/>
    </location>
</feature>
<evidence type="ECO:0000256" key="1">
    <source>
        <dbReference type="SAM" id="MobiDB-lite"/>
    </source>
</evidence>